<dbReference type="InterPro" id="IPR013517">
    <property type="entry name" value="FG-GAP"/>
</dbReference>
<reference evidence="2" key="1">
    <citation type="submission" date="2019-08" db="EMBL/GenBank/DDBJ databases">
        <authorList>
            <person name="Kucharzyk K."/>
            <person name="Murdoch R.W."/>
            <person name="Higgins S."/>
            <person name="Loffler F."/>
        </authorList>
    </citation>
    <scope>NUCLEOTIDE SEQUENCE</scope>
</reference>
<gene>
    <name evidence="2" type="ORF">SDC9_19308</name>
</gene>
<dbReference type="EMBL" id="VSSQ01000073">
    <property type="protein sequence ID" value="MPL73508.1"/>
    <property type="molecule type" value="Genomic_DNA"/>
</dbReference>
<dbReference type="SUPFAM" id="SSF69318">
    <property type="entry name" value="Integrin alpha N-terminal domain"/>
    <property type="match status" value="2"/>
</dbReference>
<dbReference type="Pfam" id="PF13517">
    <property type="entry name" value="FG-GAP_3"/>
    <property type="match status" value="2"/>
</dbReference>
<dbReference type="Pfam" id="PF01839">
    <property type="entry name" value="FG-GAP"/>
    <property type="match status" value="1"/>
</dbReference>
<dbReference type="Gene3D" id="2.130.10.130">
    <property type="entry name" value="Integrin alpha, N-terminal"/>
    <property type="match status" value="2"/>
</dbReference>
<proteinExistence type="predicted"/>
<comment type="caution">
    <text evidence="2">The sequence shown here is derived from an EMBL/GenBank/DDBJ whole genome shotgun (WGS) entry which is preliminary data.</text>
</comment>
<dbReference type="InterPro" id="IPR028994">
    <property type="entry name" value="Integrin_alpha_N"/>
</dbReference>
<keyword evidence="1" id="KW-0732">Signal</keyword>
<dbReference type="PANTHER" id="PTHR44103:SF1">
    <property type="entry name" value="PROPROTEIN CONVERTASE P"/>
    <property type="match status" value="1"/>
</dbReference>
<dbReference type="AlphaFoldDB" id="A0A644U2M3"/>
<sequence>MQWLILPTFTFLNDRNKPEMKYFITLLSWLSLLLLHPDVRGQELNDFEFEQWSDLPVFWNGVHLHNAWAGGLNNVQFGRFDLDGDGLDDLLVFDRHGDRLLPFLFSIQDQHAVYTYAPYYRRFFPAMNHWFQVADYNGDGKPDIFTYTPGGIMVYKNTGDHNPQFEKAVDPYITSLQGSIYTNLLVTYVDYPVIADLDGDGDLDILTFWGLGSWVELHRNMSVEETGSADSLLFRKETGCWGHFAENPESNIIYLDTCYAGGGVRFHANDPKHTGSTFCLIDIDGNQVLDLLLGDVDYPDPAPLINAGSNMEALMTEQLPQYPLTDPVYLWSFPLVQHIDITNSGRKDLVASPFDPSLVKSRGSDCVWLYEDVSSGPVPEFELVEKSFLQNTMIDIGLGAYPVFADVNGDGLTDMVAGNYGLYDTCFMNNTGQLKCYYYSRLYLFINTGTAESPEFTLADDDFAGISALSIQGAYPAFADLDGDGDLDMLLGSDSGKILFFDNIAGAGAVPVFAEPIPDYQQIAVESFSTPVLIDFDGDGDADLITGSSRGRLSYYRNEGSAVEPLFSLVTGFWGGVDVTDFQLSYTGYSVPAFIRNGSGELNLLVGSETGIISRYNNLSTETGAMFNKADDHFMYISEGIRTSPAAADLNADGYPDLAVGNYGGGIALFKGKNPGPAGIPDSYGGRRIDVLVAPNPAMDFSYITILSDGDWSVDIINVYGALVRSVSAIGHQTIKAGWNDLPAGIYSIVCTKAGSPRAKTAVKLVVIR</sequence>
<evidence type="ECO:0000256" key="1">
    <source>
        <dbReference type="ARBA" id="ARBA00022729"/>
    </source>
</evidence>
<organism evidence="2">
    <name type="scientific">bioreactor metagenome</name>
    <dbReference type="NCBI Taxonomy" id="1076179"/>
    <lineage>
        <taxon>unclassified sequences</taxon>
        <taxon>metagenomes</taxon>
        <taxon>ecological metagenomes</taxon>
    </lineage>
</organism>
<accession>A0A644U2M3</accession>
<protein>
    <recommendedName>
        <fullName evidence="3">Secretion system C-terminal sorting domain-containing protein</fullName>
    </recommendedName>
</protein>
<evidence type="ECO:0008006" key="3">
    <source>
        <dbReference type="Google" id="ProtNLM"/>
    </source>
</evidence>
<dbReference type="PANTHER" id="PTHR44103">
    <property type="entry name" value="PROPROTEIN CONVERTASE P"/>
    <property type="match status" value="1"/>
</dbReference>
<name>A0A644U2M3_9ZZZZ</name>
<evidence type="ECO:0000313" key="2">
    <source>
        <dbReference type="EMBL" id="MPL73508.1"/>
    </source>
</evidence>